<accession>A0A843USH5</accession>
<dbReference type="EMBL" id="NMUH01000899">
    <property type="protein sequence ID" value="MQL86438.1"/>
    <property type="molecule type" value="Genomic_DNA"/>
</dbReference>
<organism evidence="2 3">
    <name type="scientific">Colocasia esculenta</name>
    <name type="common">Wild taro</name>
    <name type="synonym">Arum esculentum</name>
    <dbReference type="NCBI Taxonomy" id="4460"/>
    <lineage>
        <taxon>Eukaryota</taxon>
        <taxon>Viridiplantae</taxon>
        <taxon>Streptophyta</taxon>
        <taxon>Embryophyta</taxon>
        <taxon>Tracheophyta</taxon>
        <taxon>Spermatophyta</taxon>
        <taxon>Magnoliopsida</taxon>
        <taxon>Liliopsida</taxon>
        <taxon>Araceae</taxon>
        <taxon>Aroideae</taxon>
        <taxon>Colocasieae</taxon>
        <taxon>Colocasia</taxon>
    </lineage>
</organism>
<comment type="caution">
    <text evidence="2">The sequence shown here is derived from an EMBL/GenBank/DDBJ whole genome shotgun (WGS) entry which is preliminary data.</text>
</comment>
<protein>
    <recommendedName>
        <fullName evidence="1">Neprosin PEP catalytic domain-containing protein</fullName>
    </recommendedName>
</protein>
<dbReference type="AlphaFoldDB" id="A0A843USH5"/>
<sequence length="141" mass="15266">MDMPLISSLNLTARSHVGQGCPKKGAGLCRPAVAGVAGVTLAVRLSPRIGQTGIGGCVYKVSTWVIGQMGSGHFAEEGFKKSSFSRNLQLLDTNYVYRDPVREETETDHKSCYDIQVGGKKYGPWGWFFFFGGPGKSEKCV</sequence>
<reference evidence="2" key="1">
    <citation type="submission" date="2017-07" db="EMBL/GenBank/DDBJ databases">
        <title>Taro Niue Genome Assembly and Annotation.</title>
        <authorList>
            <person name="Atibalentja N."/>
            <person name="Keating K."/>
            <person name="Fields C.J."/>
        </authorList>
    </citation>
    <scope>NUCLEOTIDE SEQUENCE</scope>
    <source>
        <strain evidence="2">Niue_2</strain>
        <tissue evidence="2">Leaf</tissue>
    </source>
</reference>
<dbReference type="Pfam" id="PF03080">
    <property type="entry name" value="Neprosin"/>
    <property type="match status" value="1"/>
</dbReference>
<dbReference type="Proteomes" id="UP000652761">
    <property type="component" value="Unassembled WGS sequence"/>
</dbReference>
<dbReference type="PROSITE" id="PS52045">
    <property type="entry name" value="NEPROSIN_PEP_CD"/>
    <property type="match status" value="1"/>
</dbReference>
<evidence type="ECO:0000313" key="3">
    <source>
        <dbReference type="Proteomes" id="UP000652761"/>
    </source>
</evidence>
<gene>
    <name evidence="2" type="ORF">Taro_018970</name>
</gene>
<name>A0A843USH5_COLES</name>
<proteinExistence type="predicted"/>
<keyword evidence="3" id="KW-1185">Reference proteome</keyword>
<evidence type="ECO:0000259" key="1">
    <source>
        <dbReference type="PROSITE" id="PS52045"/>
    </source>
</evidence>
<evidence type="ECO:0000313" key="2">
    <source>
        <dbReference type="EMBL" id="MQL86438.1"/>
    </source>
</evidence>
<dbReference type="InterPro" id="IPR004314">
    <property type="entry name" value="Neprosin"/>
</dbReference>
<feature type="domain" description="Neprosin PEP catalytic" evidence="1">
    <location>
        <begin position="1"/>
        <end position="141"/>
    </location>
</feature>
<dbReference type="OrthoDB" id="1858978at2759"/>